<dbReference type="GO" id="GO:0004316">
    <property type="term" value="F:3-oxoacyl-[acyl-carrier-protein] reductase (NADPH) activity"/>
    <property type="evidence" value="ECO:0007669"/>
    <property type="project" value="UniProtKB-EC"/>
</dbReference>
<organism evidence="4 5">
    <name type="scientific">Ancylobacter tetraedralis</name>
    <dbReference type="NCBI Taxonomy" id="217068"/>
    <lineage>
        <taxon>Bacteria</taxon>
        <taxon>Pseudomonadati</taxon>
        <taxon>Pseudomonadota</taxon>
        <taxon>Alphaproteobacteria</taxon>
        <taxon>Hyphomicrobiales</taxon>
        <taxon>Xanthobacteraceae</taxon>
        <taxon>Ancylobacter</taxon>
    </lineage>
</organism>
<evidence type="ECO:0000313" key="4">
    <source>
        <dbReference type="EMBL" id="MBB3772566.1"/>
    </source>
</evidence>
<dbReference type="Pfam" id="PF00106">
    <property type="entry name" value="adh_short"/>
    <property type="match status" value="1"/>
</dbReference>
<dbReference type="PANTHER" id="PTHR24321:SF15">
    <property type="entry name" value="OXIDOREDUCTASE UCPA"/>
    <property type="match status" value="1"/>
</dbReference>
<comment type="similarity">
    <text evidence="1 3">Belongs to the short-chain dehydrogenases/reductases (SDR) family.</text>
</comment>
<gene>
    <name evidence="4" type="ORF">FHS55_003187</name>
</gene>
<evidence type="ECO:0000256" key="1">
    <source>
        <dbReference type="ARBA" id="ARBA00006484"/>
    </source>
</evidence>
<evidence type="ECO:0000256" key="3">
    <source>
        <dbReference type="RuleBase" id="RU000363"/>
    </source>
</evidence>
<dbReference type="PANTHER" id="PTHR24321">
    <property type="entry name" value="DEHYDROGENASES, SHORT CHAIN"/>
    <property type="match status" value="1"/>
</dbReference>
<dbReference type="PRINTS" id="PR00080">
    <property type="entry name" value="SDRFAMILY"/>
</dbReference>
<dbReference type="Proteomes" id="UP000533469">
    <property type="component" value="Unassembled WGS sequence"/>
</dbReference>
<reference evidence="4 5" key="1">
    <citation type="submission" date="2020-08" db="EMBL/GenBank/DDBJ databases">
        <title>Genomic Encyclopedia of Type Strains, Phase IV (KMG-IV): sequencing the most valuable type-strain genomes for metagenomic binning, comparative biology and taxonomic classification.</title>
        <authorList>
            <person name="Goeker M."/>
        </authorList>
    </citation>
    <scope>NUCLEOTIDE SEQUENCE [LARGE SCALE GENOMIC DNA]</scope>
    <source>
        <strain evidence="4 5">DSM 5895</strain>
    </source>
</reference>
<protein>
    <submittedName>
        <fullName evidence="4">3-oxoacyl-[acyl-carrier protein] reductase</fullName>
        <ecNumber evidence="4">1.1.1.100</ecNumber>
    </submittedName>
</protein>
<comment type="caution">
    <text evidence="4">The sequence shown here is derived from an EMBL/GenBank/DDBJ whole genome shotgun (WGS) entry which is preliminary data.</text>
</comment>
<keyword evidence="2 4" id="KW-0560">Oxidoreductase</keyword>
<evidence type="ECO:0000313" key="5">
    <source>
        <dbReference type="Proteomes" id="UP000533469"/>
    </source>
</evidence>
<sequence length="250" mass="25980">MNVIDLNGRAAIITGGARGIGYAAAERFLASGARVALWDIDGARLDAAATALKALGTVSTHVVELTDEASVQAATAATAAAHGKIDILVNNAGITGGNGKLWELDSETWRRVIDVNLIGPFLTAKAVVPHLLANGWGRIVNVASIAGKEGNPNASHYSASKAGLIGLTKSLAKELATSNVLVNAITPAAAKTEIFDQMKQEHIDFMLSKIPMNRFLAVEEAAALIAWLSSEDCAFSTGAVFDISGGRAVY</sequence>
<dbReference type="SUPFAM" id="SSF51735">
    <property type="entry name" value="NAD(P)-binding Rossmann-fold domains"/>
    <property type="match status" value="1"/>
</dbReference>
<dbReference type="EC" id="1.1.1.100" evidence="4"/>
<dbReference type="InterPro" id="IPR002347">
    <property type="entry name" value="SDR_fam"/>
</dbReference>
<dbReference type="CDD" id="cd05233">
    <property type="entry name" value="SDR_c"/>
    <property type="match status" value="1"/>
</dbReference>
<dbReference type="InterPro" id="IPR036291">
    <property type="entry name" value="NAD(P)-bd_dom_sf"/>
</dbReference>
<dbReference type="PRINTS" id="PR00081">
    <property type="entry name" value="GDHRDH"/>
</dbReference>
<dbReference type="InterPro" id="IPR020904">
    <property type="entry name" value="Sc_DH/Rdtase_CS"/>
</dbReference>
<dbReference type="NCBIfam" id="NF009466">
    <property type="entry name" value="PRK12826.1-2"/>
    <property type="match status" value="1"/>
</dbReference>
<accession>A0A839ZD20</accession>
<proteinExistence type="inferred from homology"/>
<evidence type="ECO:0000256" key="2">
    <source>
        <dbReference type="ARBA" id="ARBA00023002"/>
    </source>
</evidence>
<dbReference type="AlphaFoldDB" id="A0A839ZD20"/>
<name>A0A839ZD20_9HYPH</name>
<dbReference type="RefSeq" id="WP_183190734.1">
    <property type="nucleotide sequence ID" value="NZ_JACICD010000006.1"/>
</dbReference>
<keyword evidence="5" id="KW-1185">Reference proteome</keyword>
<dbReference type="FunFam" id="3.40.50.720:FF:000173">
    <property type="entry name" value="3-oxoacyl-[acyl-carrier protein] reductase"/>
    <property type="match status" value="1"/>
</dbReference>
<dbReference type="EMBL" id="JACICD010000006">
    <property type="protein sequence ID" value="MBB3772566.1"/>
    <property type="molecule type" value="Genomic_DNA"/>
</dbReference>
<dbReference type="PROSITE" id="PS00061">
    <property type="entry name" value="ADH_SHORT"/>
    <property type="match status" value="1"/>
</dbReference>
<dbReference type="Gene3D" id="3.40.50.720">
    <property type="entry name" value="NAD(P)-binding Rossmann-like Domain"/>
    <property type="match status" value="1"/>
</dbReference>
<dbReference type="NCBIfam" id="NF005559">
    <property type="entry name" value="PRK07231.1"/>
    <property type="match status" value="1"/>
</dbReference>